<protein>
    <recommendedName>
        <fullName evidence="3">Endoribonuclease SymE</fullName>
        <ecNumber evidence="3">3.1.-.-</ecNumber>
    </recommendedName>
</protein>
<dbReference type="HAMAP" id="MF_01193">
    <property type="entry name" value="Endoribonucl_SymE"/>
    <property type="match status" value="1"/>
</dbReference>
<evidence type="ECO:0000313" key="5">
    <source>
        <dbReference type="EMBL" id="NMP26574.1"/>
    </source>
</evidence>
<name>A0A848MJZ7_9GAMM</name>
<proteinExistence type="inferred from homology"/>
<evidence type="ECO:0000256" key="2">
    <source>
        <dbReference type="ARBA" id="ARBA00023125"/>
    </source>
</evidence>
<dbReference type="InterPro" id="IPR014944">
    <property type="entry name" value="Toxin_SymE-like"/>
</dbReference>
<keyword evidence="6" id="KW-1185">Reference proteome</keyword>
<evidence type="ECO:0000313" key="6">
    <source>
        <dbReference type="Proteomes" id="UP000585363"/>
    </source>
</evidence>
<keyword evidence="3" id="KW-0694">RNA-binding</keyword>
<dbReference type="Pfam" id="PF08845">
    <property type="entry name" value="SymE_toxin"/>
    <property type="match status" value="1"/>
</dbReference>
<dbReference type="GO" id="GO:0016070">
    <property type="term" value="P:RNA metabolic process"/>
    <property type="evidence" value="ECO:0007669"/>
    <property type="project" value="InterPro"/>
</dbReference>
<dbReference type="GO" id="GO:0003723">
    <property type="term" value="F:RNA binding"/>
    <property type="evidence" value="ECO:0007669"/>
    <property type="project" value="UniProtKB-KW"/>
</dbReference>
<keyword evidence="3" id="KW-0540">Nuclease</keyword>
<dbReference type="GO" id="GO:0004521">
    <property type="term" value="F:RNA endonuclease activity"/>
    <property type="evidence" value="ECO:0007669"/>
    <property type="project" value="UniProtKB-UniRule"/>
</dbReference>
<organism evidence="5 6">
    <name type="scientific">Rouxiella aceris</name>
    <dbReference type="NCBI Taxonomy" id="2703884"/>
    <lineage>
        <taxon>Bacteria</taxon>
        <taxon>Pseudomonadati</taxon>
        <taxon>Pseudomonadota</taxon>
        <taxon>Gammaproteobacteria</taxon>
        <taxon>Enterobacterales</taxon>
        <taxon>Yersiniaceae</taxon>
        <taxon>Rouxiella</taxon>
    </lineage>
</organism>
<evidence type="ECO:0000256" key="3">
    <source>
        <dbReference type="HAMAP-Rule" id="MF_01193"/>
    </source>
</evidence>
<feature type="domain" description="Toxin SymE-like" evidence="4">
    <location>
        <begin position="21"/>
        <end position="71"/>
    </location>
</feature>
<dbReference type="GO" id="GO:0016788">
    <property type="term" value="F:hydrolase activity, acting on ester bonds"/>
    <property type="evidence" value="ECO:0007669"/>
    <property type="project" value="InterPro"/>
</dbReference>
<keyword evidence="2" id="KW-0238">DNA-binding</keyword>
<dbReference type="GO" id="GO:0005737">
    <property type="term" value="C:cytoplasm"/>
    <property type="evidence" value="ECO:0007669"/>
    <property type="project" value="UniProtKB-SubCell"/>
</dbReference>
<evidence type="ECO:0000256" key="1">
    <source>
        <dbReference type="ARBA" id="ARBA00022490"/>
    </source>
</evidence>
<reference evidence="5 6" key="2">
    <citation type="submission" date="2020-06" db="EMBL/GenBank/DDBJ databases">
        <title>Polyphasic characterization of a Rahnella strain isolated from tree sap.</title>
        <authorList>
            <person name="Kim I.S."/>
        </authorList>
    </citation>
    <scope>NUCLEOTIDE SEQUENCE [LARGE SCALE GENOMIC DNA]</scope>
    <source>
        <strain evidence="5 6">SAP-1</strain>
    </source>
</reference>
<sequence>MAEQDSKSEVVTTEVPELKTRRYTVGYIRDWQTHEPSPAITLKGNWLEDAGFETGTALKVRVVPGCLVLTTQEPQPEEPEIMHALKKACKLSGRRQQQIVEFITLIATPKKRPLPPGTVVWEDHFPPRR</sequence>
<dbReference type="NCBIfam" id="NF010128">
    <property type="entry name" value="PRK13605.1"/>
    <property type="match status" value="1"/>
</dbReference>
<gene>
    <name evidence="3 5" type="primary">symE</name>
    <name evidence="5" type="ORF">GW590_06800</name>
</gene>
<dbReference type="AlphaFoldDB" id="A0A848MJZ7"/>
<comment type="function">
    <text evidence="3">Involved in the degradation and recycling of damaged RNA. It is itself a target for degradation by the ATP-dependent protease Lon.</text>
</comment>
<keyword evidence="3" id="KW-0255">Endonuclease</keyword>
<reference evidence="5 6" key="1">
    <citation type="submission" date="2020-01" db="EMBL/GenBank/DDBJ databases">
        <authorList>
            <person name="Lee S.D."/>
        </authorList>
    </citation>
    <scope>NUCLEOTIDE SEQUENCE [LARGE SCALE GENOMIC DNA]</scope>
    <source>
        <strain evidence="5 6">SAP-1</strain>
    </source>
</reference>
<keyword evidence="3" id="KW-0378">Hydrolase</keyword>
<comment type="caution">
    <text evidence="5">The sequence shown here is derived from an EMBL/GenBank/DDBJ whole genome shotgun (WGS) entry which is preliminary data.</text>
</comment>
<dbReference type="EC" id="3.1.-.-" evidence="3"/>
<comment type="similarity">
    <text evidence="3">Belongs to the SymE family.</text>
</comment>
<accession>A0A848MJZ7</accession>
<dbReference type="EMBL" id="JAADJU010000003">
    <property type="protein sequence ID" value="NMP26574.1"/>
    <property type="molecule type" value="Genomic_DNA"/>
</dbReference>
<evidence type="ECO:0000259" key="4">
    <source>
        <dbReference type="Pfam" id="PF08845"/>
    </source>
</evidence>
<comment type="subcellular location">
    <subcellularLocation>
        <location evidence="3">Cytoplasm</location>
    </subcellularLocation>
</comment>
<keyword evidence="1 3" id="KW-0963">Cytoplasm</keyword>
<dbReference type="GO" id="GO:0003677">
    <property type="term" value="F:DNA binding"/>
    <property type="evidence" value="ECO:0007669"/>
    <property type="project" value="UniProtKB-KW"/>
</dbReference>
<dbReference type="InterPro" id="IPR020883">
    <property type="entry name" value="TypeI_TA_SymE"/>
</dbReference>
<dbReference type="Proteomes" id="UP000585363">
    <property type="component" value="Unassembled WGS sequence"/>
</dbReference>